<dbReference type="RefSeq" id="WP_034585222.1">
    <property type="nucleotide sequence ID" value="NZ_JRPE02000009.1"/>
</dbReference>
<organism evidence="8 9">
    <name type="scientific">Helicobacter magdeburgensis</name>
    <dbReference type="NCBI Taxonomy" id="471858"/>
    <lineage>
        <taxon>Bacteria</taxon>
        <taxon>Pseudomonadati</taxon>
        <taxon>Campylobacterota</taxon>
        <taxon>Epsilonproteobacteria</taxon>
        <taxon>Campylobacterales</taxon>
        <taxon>Helicobacteraceae</taxon>
        <taxon>Helicobacter</taxon>
    </lineage>
</organism>
<dbReference type="CDD" id="cd13597">
    <property type="entry name" value="PBP2_lipoprotein_Tp32"/>
    <property type="match status" value="1"/>
</dbReference>
<evidence type="ECO:0000313" key="8">
    <source>
        <dbReference type="EMBL" id="TLD91964.1"/>
    </source>
</evidence>
<evidence type="ECO:0000256" key="7">
    <source>
        <dbReference type="PIRSR" id="PIRSR002854-1"/>
    </source>
</evidence>
<protein>
    <recommendedName>
        <fullName evidence="6">Lipoprotein</fullName>
    </recommendedName>
</protein>
<evidence type="ECO:0000313" key="9">
    <source>
        <dbReference type="Proteomes" id="UP000029921"/>
    </source>
</evidence>
<dbReference type="PROSITE" id="PS51257">
    <property type="entry name" value="PROKAR_LIPOPROTEIN"/>
    <property type="match status" value="1"/>
</dbReference>
<dbReference type="Proteomes" id="UP000029921">
    <property type="component" value="Unassembled WGS sequence"/>
</dbReference>
<accession>A0A4U8SY72</accession>
<sequence length="273" mass="29417">MKKLLALVFVAGLAFVGCGDDKDKGTDSKKTQEQEKVVLKVGATPVPHAEILEFVKPDLAEQGIDLQVVSFTDYVLPNISLNDGSLDANFHQHKPFLDALKADKGLKLESIAAIHLEPLGVYSTKIKSLDELPQGASIAIPNDPSNGGRALLLLEAKGLIKLKDSSNLTSTELDIVENAKDIKIKPVEAALLPRTLDDVDAAVINGNYALQAGLKSGDALVLEGKESPYANILVVQESRVNDEALQKLKNALQSQKVKDFIQTQYKGEIVPAF</sequence>
<dbReference type="AlphaFoldDB" id="A0A4U8SY72"/>
<evidence type="ECO:0000256" key="1">
    <source>
        <dbReference type="ARBA" id="ARBA00004635"/>
    </source>
</evidence>
<dbReference type="GO" id="GO:0016020">
    <property type="term" value="C:membrane"/>
    <property type="evidence" value="ECO:0007669"/>
    <property type="project" value="UniProtKB-SubCell"/>
</dbReference>
<comment type="similarity">
    <text evidence="6">Belongs to the nlpA lipoprotein family.</text>
</comment>
<dbReference type="EMBL" id="JRPE02000009">
    <property type="protein sequence ID" value="TLD91964.1"/>
    <property type="molecule type" value="Genomic_DNA"/>
</dbReference>
<comment type="subcellular location">
    <subcellularLocation>
        <location evidence="1">Membrane</location>
        <topology evidence="1">Lipid-anchor</topology>
    </subcellularLocation>
</comment>
<evidence type="ECO:0000256" key="6">
    <source>
        <dbReference type="PIRNR" id="PIRNR002854"/>
    </source>
</evidence>
<evidence type="ECO:0000256" key="2">
    <source>
        <dbReference type="ARBA" id="ARBA00022729"/>
    </source>
</evidence>
<dbReference type="Gene3D" id="3.40.190.10">
    <property type="entry name" value="Periplasmic binding protein-like II"/>
    <property type="match status" value="2"/>
</dbReference>
<keyword evidence="3" id="KW-0472">Membrane</keyword>
<keyword evidence="2" id="KW-0732">Signal</keyword>
<evidence type="ECO:0000256" key="4">
    <source>
        <dbReference type="ARBA" id="ARBA00023139"/>
    </source>
</evidence>
<feature type="lipid moiety-binding region" description="S-diacylglycerol cysteine" evidence="7">
    <location>
        <position position="18"/>
    </location>
</feature>
<dbReference type="Pfam" id="PF03180">
    <property type="entry name" value="Lipoprotein_9"/>
    <property type="match status" value="1"/>
</dbReference>
<evidence type="ECO:0000256" key="3">
    <source>
        <dbReference type="ARBA" id="ARBA00023136"/>
    </source>
</evidence>
<comment type="caution">
    <text evidence="8">The sequence shown here is derived from an EMBL/GenBank/DDBJ whole genome shotgun (WGS) entry which is preliminary data.</text>
</comment>
<keyword evidence="5 6" id="KW-0449">Lipoprotein</keyword>
<keyword evidence="9" id="KW-1185">Reference proteome</keyword>
<keyword evidence="4" id="KW-0564">Palmitate</keyword>
<evidence type="ECO:0000256" key="5">
    <source>
        <dbReference type="ARBA" id="ARBA00023288"/>
    </source>
</evidence>
<dbReference type="PANTHER" id="PTHR30429">
    <property type="entry name" value="D-METHIONINE-BINDING LIPOPROTEIN METQ"/>
    <property type="match status" value="1"/>
</dbReference>
<reference evidence="8 9" key="1">
    <citation type="journal article" date="2014" name="Genome Announc.">
        <title>Draft genome sequences of eight enterohepatic helicobacter species isolated from both laboratory and wild rodents.</title>
        <authorList>
            <person name="Sheh A."/>
            <person name="Shen Z."/>
            <person name="Fox J.G."/>
        </authorList>
    </citation>
    <scope>NUCLEOTIDE SEQUENCE [LARGE SCALE GENOMIC DNA]</scope>
    <source>
        <strain evidence="8 9">MIT 96-1001</strain>
    </source>
</reference>
<dbReference type="InterPro" id="IPR004872">
    <property type="entry name" value="Lipoprotein_NlpA"/>
</dbReference>
<proteinExistence type="inferred from homology"/>
<dbReference type="PIRSF" id="PIRSF002854">
    <property type="entry name" value="MetQ"/>
    <property type="match status" value="1"/>
</dbReference>
<name>A0A4U8SY72_9HELI</name>
<dbReference type="SUPFAM" id="SSF53850">
    <property type="entry name" value="Periplasmic binding protein-like II"/>
    <property type="match status" value="1"/>
</dbReference>
<gene>
    <name evidence="8" type="ORF">LS74_007190</name>
</gene>
<dbReference type="PANTHER" id="PTHR30429:SF0">
    <property type="entry name" value="METHIONINE-BINDING LIPOPROTEIN METQ"/>
    <property type="match status" value="1"/>
</dbReference>